<dbReference type="GO" id="GO:0020037">
    <property type="term" value="F:heme binding"/>
    <property type="evidence" value="ECO:0007669"/>
    <property type="project" value="InterPro"/>
</dbReference>
<dbReference type="GO" id="GO:0005506">
    <property type="term" value="F:iron ion binding"/>
    <property type="evidence" value="ECO:0007669"/>
    <property type="project" value="InterPro"/>
</dbReference>
<dbReference type="Gene3D" id="1.10.630.10">
    <property type="entry name" value="Cytochrome P450"/>
    <property type="match status" value="1"/>
</dbReference>
<dbReference type="PRINTS" id="PR00463">
    <property type="entry name" value="EP450I"/>
</dbReference>
<keyword evidence="3 8" id="KW-0349">Heme</keyword>
<dbReference type="OrthoDB" id="1470350at2759"/>
<dbReference type="Proteomes" id="UP000224854">
    <property type="component" value="Unassembled WGS sequence"/>
</dbReference>
<evidence type="ECO:0000256" key="9">
    <source>
        <dbReference type="RuleBase" id="RU000461"/>
    </source>
</evidence>
<dbReference type="SUPFAM" id="SSF48264">
    <property type="entry name" value="Cytochrome P450"/>
    <property type="match status" value="1"/>
</dbReference>
<dbReference type="InterPro" id="IPR002401">
    <property type="entry name" value="Cyt_P450_E_grp-I"/>
</dbReference>
<keyword evidence="4 8" id="KW-0479">Metal-binding</keyword>
<keyword evidence="6 8" id="KW-0408">Iron</keyword>
<organism evidence="10 11">
    <name type="scientific">Ophiocordyceps australis</name>
    <dbReference type="NCBI Taxonomy" id="1399860"/>
    <lineage>
        <taxon>Eukaryota</taxon>
        <taxon>Fungi</taxon>
        <taxon>Dikarya</taxon>
        <taxon>Ascomycota</taxon>
        <taxon>Pezizomycotina</taxon>
        <taxon>Sordariomycetes</taxon>
        <taxon>Hypocreomycetidae</taxon>
        <taxon>Hypocreales</taxon>
        <taxon>Ophiocordycipitaceae</taxon>
        <taxon>Ophiocordyceps</taxon>
    </lineage>
</organism>
<dbReference type="GO" id="GO:0016705">
    <property type="term" value="F:oxidoreductase activity, acting on paired donors, with incorporation or reduction of molecular oxygen"/>
    <property type="evidence" value="ECO:0007669"/>
    <property type="project" value="InterPro"/>
</dbReference>
<comment type="cofactor">
    <cofactor evidence="1 8">
        <name>heme</name>
        <dbReference type="ChEBI" id="CHEBI:30413"/>
    </cofactor>
</comment>
<dbReference type="InterPro" id="IPR001128">
    <property type="entry name" value="Cyt_P450"/>
</dbReference>
<evidence type="ECO:0000256" key="1">
    <source>
        <dbReference type="ARBA" id="ARBA00001971"/>
    </source>
</evidence>
<dbReference type="PANTHER" id="PTHR46300">
    <property type="entry name" value="P450, PUTATIVE (EUROFUNG)-RELATED-RELATED"/>
    <property type="match status" value="1"/>
</dbReference>
<dbReference type="InterPro" id="IPR036396">
    <property type="entry name" value="Cyt_P450_sf"/>
</dbReference>
<keyword evidence="7 9" id="KW-0503">Monooxygenase</keyword>
<keyword evidence="5 9" id="KW-0560">Oxidoreductase</keyword>
<dbReference type="Pfam" id="PF00067">
    <property type="entry name" value="p450"/>
    <property type="match status" value="1"/>
</dbReference>
<evidence type="ECO:0000256" key="7">
    <source>
        <dbReference type="ARBA" id="ARBA00023033"/>
    </source>
</evidence>
<accession>A0A2C5Y4Z5</accession>
<evidence type="ECO:0000256" key="8">
    <source>
        <dbReference type="PIRSR" id="PIRSR602401-1"/>
    </source>
</evidence>
<dbReference type="InterPro" id="IPR050364">
    <property type="entry name" value="Cytochrome_P450_fung"/>
</dbReference>
<dbReference type="GO" id="GO:0004497">
    <property type="term" value="F:monooxygenase activity"/>
    <property type="evidence" value="ECO:0007669"/>
    <property type="project" value="UniProtKB-KW"/>
</dbReference>
<evidence type="ECO:0000256" key="5">
    <source>
        <dbReference type="ARBA" id="ARBA00023002"/>
    </source>
</evidence>
<evidence type="ECO:0000256" key="2">
    <source>
        <dbReference type="ARBA" id="ARBA00010617"/>
    </source>
</evidence>
<dbReference type="PROSITE" id="PS00086">
    <property type="entry name" value="CYTOCHROME_P450"/>
    <property type="match status" value="1"/>
</dbReference>
<name>A0A2C5Y4Z5_9HYPO</name>
<evidence type="ECO:0000256" key="4">
    <source>
        <dbReference type="ARBA" id="ARBA00022723"/>
    </source>
</evidence>
<dbReference type="PANTHER" id="PTHR46300:SF1">
    <property type="entry name" value="P450, PUTATIVE (EUROFUNG)-RELATED"/>
    <property type="match status" value="1"/>
</dbReference>
<evidence type="ECO:0000256" key="3">
    <source>
        <dbReference type="ARBA" id="ARBA00022617"/>
    </source>
</evidence>
<evidence type="ECO:0000256" key="6">
    <source>
        <dbReference type="ARBA" id="ARBA00023004"/>
    </source>
</evidence>
<protein>
    <recommendedName>
        <fullName evidence="12">Cytochrome P450</fullName>
    </recommendedName>
</protein>
<keyword evidence="11" id="KW-1185">Reference proteome</keyword>
<evidence type="ECO:0008006" key="12">
    <source>
        <dbReference type="Google" id="ProtNLM"/>
    </source>
</evidence>
<evidence type="ECO:0000313" key="10">
    <source>
        <dbReference type="EMBL" id="PHH63777.1"/>
    </source>
</evidence>
<comment type="similarity">
    <text evidence="2 9">Belongs to the cytochrome P450 family.</text>
</comment>
<sequence length="504" mass="57440">MVVVVYCVAVLVAVAWACRLYLSKSKPLPPGPPGLPLIGHLHKIKTRYPWVPIHEWHKTYGPILTVRAGQQIIISLGDYKTTKDLLIKRTSTYGSRPPNLPLKDSLIQDVGVFATPHGHSWMYRRKIQSSVLTPGNSKLYKPLQDLESRQLIFNLLSNKDFGYEFGRYTASVLSGILYGRRIKSDKDESVKEINAQSNEFLDIQTPGIWLADMFPIFKWLPNGEAKWRKAGDACYSAQLRFFKKCTDLALSSETWSWTKEKHRSKKHAWTNELICTLGEMFEGGSHTSTAMLSILVLACVSYPDAVRRVHQEIDAQVGEDRLPDFKDIPELKYTLAFVKEAQRHWPVFPAGTGHYALADDEYQGYRIPKGAIVVPNQWTLDQDNELFEDAEKFEPQRWLDNRNLPQGVFGWGRRRCPAQEVARSSLELNLARLVWAYDMAWAEEQGPMPVGIELEKMVNGFCQSADFKVKFSVRSDKHERIVREGVLEDNSDAILNDIGTKIVE</sequence>
<evidence type="ECO:0000313" key="11">
    <source>
        <dbReference type="Proteomes" id="UP000224854"/>
    </source>
</evidence>
<reference evidence="10 11" key="1">
    <citation type="submission" date="2017-06" db="EMBL/GenBank/DDBJ databases">
        <title>Ant-infecting Ophiocordyceps genomes reveal a high diversity of potential behavioral manipulation genes and a possible major role for enterotoxins.</title>
        <authorList>
            <person name="De Bekker C."/>
            <person name="Evans H.C."/>
            <person name="Brachmann A."/>
            <person name="Hughes D.P."/>
        </authorList>
    </citation>
    <scope>NUCLEOTIDE SEQUENCE [LARGE SCALE GENOMIC DNA]</scope>
    <source>
        <strain evidence="10 11">1348a</strain>
    </source>
</reference>
<comment type="caution">
    <text evidence="10">The sequence shown here is derived from an EMBL/GenBank/DDBJ whole genome shotgun (WGS) entry which is preliminary data.</text>
</comment>
<dbReference type="AlphaFoldDB" id="A0A2C5Y4Z5"/>
<proteinExistence type="inferred from homology"/>
<feature type="binding site" description="axial binding residue" evidence="8">
    <location>
        <position position="416"/>
    </location>
    <ligand>
        <name>heme</name>
        <dbReference type="ChEBI" id="CHEBI:30413"/>
    </ligand>
    <ligandPart>
        <name>Fe</name>
        <dbReference type="ChEBI" id="CHEBI:18248"/>
    </ligandPart>
</feature>
<dbReference type="CDD" id="cd11065">
    <property type="entry name" value="CYP64-like"/>
    <property type="match status" value="1"/>
</dbReference>
<dbReference type="EMBL" id="NJEU01001588">
    <property type="protein sequence ID" value="PHH63777.1"/>
    <property type="molecule type" value="Genomic_DNA"/>
</dbReference>
<dbReference type="InterPro" id="IPR017972">
    <property type="entry name" value="Cyt_P450_CS"/>
</dbReference>
<gene>
    <name evidence="10" type="ORF">CDD82_1831</name>
</gene>